<dbReference type="EMBL" id="CAEZWB010000123">
    <property type="protein sequence ID" value="CAB4652706.1"/>
    <property type="molecule type" value="Genomic_DNA"/>
</dbReference>
<proteinExistence type="predicted"/>
<gene>
    <name evidence="1" type="ORF">UFOPK2166_00914</name>
</gene>
<reference evidence="1" key="1">
    <citation type="submission" date="2020-05" db="EMBL/GenBank/DDBJ databases">
        <authorList>
            <person name="Chiriac C."/>
            <person name="Salcher M."/>
            <person name="Ghai R."/>
            <person name="Kavagutti S V."/>
        </authorList>
    </citation>
    <scope>NUCLEOTIDE SEQUENCE</scope>
</reference>
<dbReference type="AlphaFoldDB" id="A0A6J6KTU9"/>
<protein>
    <submittedName>
        <fullName evidence="1">Unannotated protein</fullName>
    </submittedName>
</protein>
<accession>A0A6J6KTU9</accession>
<name>A0A6J6KTU9_9ZZZZ</name>
<sequence>MAVAQVAGLVRVVDAARDCFVVGATSENKLALLGLHNCGARVLTHGQHAARSDARVLQQIERNEPVVIAGLWVGQNVCELLQVAGAKQVRDVAHCMFCQRRNRRWLNFKKRSLTGGKSGDALGGDQSVFGGVGPERKQFAICEWRVGGHASAGVPLNAPGSPA</sequence>
<evidence type="ECO:0000313" key="1">
    <source>
        <dbReference type="EMBL" id="CAB4652706.1"/>
    </source>
</evidence>
<organism evidence="1">
    <name type="scientific">freshwater metagenome</name>
    <dbReference type="NCBI Taxonomy" id="449393"/>
    <lineage>
        <taxon>unclassified sequences</taxon>
        <taxon>metagenomes</taxon>
        <taxon>ecological metagenomes</taxon>
    </lineage>
</organism>